<dbReference type="GO" id="GO:0046872">
    <property type="term" value="F:metal ion binding"/>
    <property type="evidence" value="ECO:0007669"/>
    <property type="project" value="UniProtKB-KW"/>
</dbReference>
<keyword evidence="2" id="KW-0479">Metal-binding</keyword>
<keyword evidence="4" id="KW-0411">Iron-sulfur</keyword>
<dbReference type="InterPro" id="IPR043129">
    <property type="entry name" value="ATPase_NBD"/>
</dbReference>
<evidence type="ECO:0000256" key="4">
    <source>
        <dbReference type="ARBA" id="ARBA00023014"/>
    </source>
</evidence>
<dbReference type="GO" id="GO:0051536">
    <property type="term" value="F:iron-sulfur cluster binding"/>
    <property type="evidence" value="ECO:0007669"/>
    <property type="project" value="UniProtKB-KW"/>
</dbReference>
<dbReference type="PANTHER" id="PTHR32329">
    <property type="entry name" value="BIFUNCTIONAL PROTEIN [INCLUDES 2-HYDROXYACYL-COA DEHYDRATASE (N-TER) AND ITS ACTIVATOR DOMAIN (C_TERM)-RELATED"/>
    <property type="match status" value="1"/>
</dbReference>
<dbReference type="InterPro" id="IPR051805">
    <property type="entry name" value="Dehydratase_Activator_Redct"/>
</dbReference>
<dbReference type="Pfam" id="PF01869">
    <property type="entry name" value="BcrAD_BadFG"/>
    <property type="match status" value="1"/>
</dbReference>
<proteinExistence type="predicted"/>
<dbReference type="InterPro" id="IPR010327">
    <property type="entry name" value="FldB/FldC_alpha/beta"/>
</dbReference>
<organism evidence="6">
    <name type="scientific">marine sediment metagenome</name>
    <dbReference type="NCBI Taxonomy" id="412755"/>
    <lineage>
        <taxon>unclassified sequences</taxon>
        <taxon>metagenomes</taxon>
        <taxon>ecological metagenomes</taxon>
    </lineage>
</organism>
<dbReference type="InterPro" id="IPR002731">
    <property type="entry name" value="ATPase_BadF"/>
</dbReference>
<reference evidence="6" key="1">
    <citation type="journal article" date="2015" name="Nature">
        <title>Complex archaea that bridge the gap between prokaryotes and eukaryotes.</title>
        <authorList>
            <person name="Spang A."/>
            <person name="Saw J.H."/>
            <person name="Jorgensen S.L."/>
            <person name="Zaremba-Niedzwiedzka K."/>
            <person name="Martijn J."/>
            <person name="Lind A.E."/>
            <person name="van Eijk R."/>
            <person name="Schleper C."/>
            <person name="Guy L."/>
            <person name="Ettema T.J."/>
        </authorList>
    </citation>
    <scope>NUCLEOTIDE SEQUENCE</scope>
</reference>
<comment type="cofactor">
    <cofactor evidence="1">
        <name>[4Fe-4S] cluster</name>
        <dbReference type="ChEBI" id="CHEBI:49883"/>
    </cofactor>
</comment>
<evidence type="ECO:0000256" key="2">
    <source>
        <dbReference type="ARBA" id="ARBA00022723"/>
    </source>
</evidence>
<name>A0A0F9LN65_9ZZZZ</name>
<evidence type="ECO:0000256" key="3">
    <source>
        <dbReference type="ARBA" id="ARBA00023004"/>
    </source>
</evidence>
<dbReference type="Gene3D" id="3.30.420.40">
    <property type="match status" value="2"/>
</dbReference>
<dbReference type="SUPFAM" id="SSF53067">
    <property type="entry name" value="Actin-like ATPase domain"/>
    <property type="match status" value="1"/>
</dbReference>
<gene>
    <name evidence="6" type="ORF">LCGC14_1256730</name>
</gene>
<dbReference type="PANTHER" id="PTHR32329:SF7">
    <property type="entry name" value="ACTIVATOR OF 2-HYDROXYACYL-COA-HYDRATASE"/>
    <property type="match status" value="1"/>
</dbReference>
<evidence type="ECO:0000313" key="6">
    <source>
        <dbReference type="EMBL" id="KKM88646.1"/>
    </source>
</evidence>
<sequence>PPPISKNTIKLGVECSQEMICYPYKTSLGSNRECLEKGANCLIMYETVGTCRFRHYAHLQEKTLKELGYDFEMYYTSWKHPLKIIKFAKELNPKINIFKIIKAGIKTYKKIKELEMKELEKNKGDINIGLVGEIYTILEDVINMNIEEKLQKLNVNVDKSVTLLSFLKHRLTPFHKTKVKREAKKLLKFKIGGHGFESVYNTMDYCKRNFDGIIHLTPLTCMPETTVSKLLDIICKKNNMPIMHLSFDDNKSEGLFKTRIEAFVETIRRKGNLNVASIEEKGYHMGIDTGSVSINFAIIDNKKNIIKTLYLENKGVVETIKEGFEILKKDNIKISSVGVTGSGKELTAMVVGADTLDTEIIAHAIGTNHFVPDFKTIFEIGGEDSKIMFRSSNLDFNMNDSCGGGTGSMIKAIANRLGVSIEEVGALTLNSKNSLSLPGKCGLFCQSAVVHQRNVFDAKKEDLLKGVCEALIINTLSMLSQGKQLNPPFVFQGGCSLNIGIIKALEKKLGHKIIVPKYNTVMGAIGEAFLALEKNPEKTNFKGFDVSDVKASIFKKCGDCSNNCMVHQLIENREVIRRWGSKCGKWNI</sequence>
<evidence type="ECO:0000256" key="1">
    <source>
        <dbReference type="ARBA" id="ARBA00001966"/>
    </source>
</evidence>
<dbReference type="EMBL" id="LAZR01006931">
    <property type="protein sequence ID" value="KKM88646.1"/>
    <property type="molecule type" value="Genomic_DNA"/>
</dbReference>
<dbReference type="Pfam" id="PF06050">
    <property type="entry name" value="HGD-D"/>
    <property type="match status" value="1"/>
</dbReference>
<accession>A0A0F9LN65</accession>
<comment type="caution">
    <text evidence="6">The sequence shown here is derived from an EMBL/GenBank/DDBJ whole genome shotgun (WGS) entry which is preliminary data.</text>
</comment>
<dbReference type="InterPro" id="IPR008275">
    <property type="entry name" value="CoA_E_activase_dom"/>
</dbReference>
<dbReference type="NCBIfam" id="TIGR00241">
    <property type="entry name" value="CoA_E_activ"/>
    <property type="match status" value="1"/>
</dbReference>
<feature type="domain" description="ATPase BadF/BadG/BcrA/BcrD type" evidence="5">
    <location>
        <begin position="286"/>
        <end position="531"/>
    </location>
</feature>
<dbReference type="AlphaFoldDB" id="A0A0F9LN65"/>
<keyword evidence="3" id="KW-0408">Iron</keyword>
<protein>
    <recommendedName>
        <fullName evidence="5">ATPase BadF/BadG/BcrA/BcrD type domain-containing protein</fullName>
    </recommendedName>
</protein>
<evidence type="ECO:0000259" key="5">
    <source>
        <dbReference type="Pfam" id="PF01869"/>
    </source>
</evidence>
<dbReference type="Gene3D" id="3.40.50.11900">
    <property type="match status" value="1"/>
</dbReference>
<feature type="non-terminal residue" evidence="6">
    <location>
        <position position="1"/>
    </location>
</feature>